<dbReference type="EMBL" id="JBHSBH010000012">
    <property type="protein sequence ID" value="MFC3998119.1"/>
    <property type="molecule type" value="Genomic_DNA"/>
</dbReference>
<keyword evidence="2" id="KW-0472">Membrane</keyword>
<proteinExistence type="predicted"/>
<gene>
    <name evidence="3" type="ORF">ACFOVU_19475</name>
</gene>
<keyword evidence="2" id="KW-0812">Transmembrane</keyword>
<organism evidence="3 4">
    <name type="scientific">Nocardiopsis sediminis</name>
    <dbReference type="NCBI Taxonomy" id="1778267"/>
    <lineage>
        <taxon>Bacteria</taxon>
        <taxon>Bacillati</taxon>
        <taxon>Actinomycetota</taxon>
        <taxon>Actinomycetes</taxon>
        <taxon>Streptosporangiales</taxon>
        <taxon>Nocardiopsidaceae</taxon>
        <taxon>Nocardiopsis</taxon>
    </lineage>
</organism>
<feature type="region of interest" description="Disordered" evidence="1">
    <location>
        <begin position="108"/>
        <end position="127"/>
    </location>
</feature>
<dbReference type="RefSeq" id="WP_378535665.1">
    <property type="nucleotide sequence ID" value="NZ_JBHSBH010000012.1"/>
</dbReference>
<accession>A0ABV8FRX1</accession>
<evidence type="ECO:0000313" key="3">
    <source>
        <dbReference type="EMBL" id="MFC3998119.1"/>
    </source>
</evidence>
<name>A0ABV8FRX1_9ACTN</name>
<keyword evidence="2" id="KW-1133">Transmembrane helix</keyword>
<evidence type="ECO:0000256" key="2">
    <source>
        <dbReference type="SAM" id="Phobius"/>
    </source>
</evidence>
<feature type="compositionally biased region" description="Low complexity" evidence="1">
    <location>
        <begin position="108"/>
        <end position="117"/>
    </location>
</feature>
<feature type="transmembrane region" description="Helical" evidence="2">
    <location>
        <begin position="12"/>
        <end position="30"/>
    </location>
</feature>
<evidence type="ECO:0000256" key="1">
    <source>
        <dbReference type="SAM" id="MobiDB-lite"/>
    </source>
</evidence>
<dbReference type="Proteomes" id="UP001595847">
    <property type="component" value="Unassembled WGS sequence"/>
</dbReference>
<evidence type="ECO:0008006" key="5">
    <source>
        <dbReference type="Google" id="ProtNLM"/>
    </source>
</evidence>
<reference evidence="4" key="1">
    <citation type="journal article" date="2019" name="Int. J. Syst. Evol. Microbiol.">
        <title>The Global Catalogue of Microorganisms (GCM) 10K type strain sequencing project: providing services to taxonomists for standard genome sequencing and annotation.</title>
        <authorList>
            <consortium name="The Broad Institute Genomics Platform"/>
            <consortium name="The Broad Institute Genome Sequencing Center for Infectious Disease"/>
            <person name="Wu L."/>
            <person name="Ma J."/>
        </authorList>
    </citation>
    <scope>NUCLEOTIDE SEQUENCE [LARGE SCALE GENOMIC DNA]</scope>
    <source>
        <strain evidence="4">TBRC 1826</strain>
    </source>
</reference>
<keyword evidence="4" id="KW-1185">Reference proteome</keyword>
<evidence type="ECO:0000313" key="4">
    <source>
        <dbReference type="Proteomes" id="UP001595847"/>
    </source>
</evidence>
<comment type="caution">
    <text evidence="3">The sequence shown here is derived from an EMBL/GenBank/DDBJ whole genome shotgun (WGS) entry which is preliminary data.</text>
</comment>
<sequence>MHDFNDTPKKAVLLIAAIAIVALTVGFAVVRLSDDRAGPAASPPGEEGAGDTDVAALLPHSEEELQDAVAVADDFAAAYFGGSGDSADDLAGLATPEYADLLAAEGAVPPAEGAPSPQGGGAGSAAETTGIRDLAEGSVTCIVRVGTASGDGGEQPREYAVGLTLTGDGWRVNGVQDAALGDPGAA</sequence>
<protein>
    <recommendedName>
        <fullName evidence="5">Mce-associated membrane protein</fullName>
    </recommendedName>
</protein>